<dbReference type="InterPro" id="IPR018063">
    <property type="entry name" value="SAM_MeTrfase_RsmI_CS"/>
</dbReference>
<reference evidence="8 9" key="1">
    <citation type="submission" date="2017-12" db="EMBL/GenBank/DDBJ databases">
        <title>Mesoplasma syrphidae YJS, Complete Genome.</title>
        <authorList>
            <person name="Knight T.F."/>
            <person name="Citino T."/>
            <person name="Rubinstein R."/>
            <person name="Neuschaefer Z."/>
        </authorList>
    </citation>
    <scope>NUCLEOTIDE SEQUENCE [LARGE SCALE GENOMIC DNA]</scope>
    <source>
        <strain evidence="8 9">YJS</strain>
    </source>
</reference>
<comment type="function">
    <text evidence="6">Catalyzes the 2'-O-methylation of the ribose of cytidine 1402 (C1402) in 16S rRNA.</text>
</comment>
<accession>A0A2K9C9K0</accession>
<keyword evidence="2 6" id="KW-0698">rRNA processing</keyword>
<keyword evidence="1 6" id="KW-0963">Cytoplasm</keyword>
<dbReference type="PANTHER" id="PTHR46111">
    <property type="entry name" value="RIBOSOMAL RNA SMALL SUBUNIT METHYLTRANSFERASE I"/>
    <property type="match status" value="1"/>
</dbReference>
<dbReference type="OrthoDB" id="9809084at2"/>
<comment type="similarity">
    <text evidence="6">Belongs to the methyltransferase superfamily. RsmI family.</text>
</comment>
<feature type="domain" description="Tetrapyrrole methylase" evidence="7">
    <location>
        <begin position="13"/>
        <end position="215"/>
    </location>
</feature>
<proteinExistence type="inferred from homology"/>
<dbReference type="GO" id="GO:0005737">
    <property type="term" value="C:cytoplasm"/>
    <property type="evidence" value="ECO:0007669"/>
    <property type="project" value="UniProtKB-SubCell"/>
</dbReference>
<organism evidence="8 9">
    <name type="scientific">Mesoplasma syrphidae</name>
    <dbReference type="NCBI Taxonomy" id="225999"/>
    <lineage>
        <taxon>Bacteria</taxon>
        <taxon>Bacillati</taxon>
        <taxon>Mycoplasmatota</taxon>
        <taxon>Mollicutes</taxon>
        <taxon>Entomoplasmatales</taxon>
        <taxon>Entomoplasmataceae</taxon>
        <taxon>Mesoplasma</taxon>
    </lineage>
</organism>
<evidence type="ECO:0000256" key="4">
    <source>
        <dbReference type="ARBA" id="ARBA00022679"/>
    </source>
</evidence>
<dbReference type="InterPro" id="IPR014777">
    <property type="entry name" value="4pyrrole_Mease_sub1"/>
</dbReference>
<comment type="subcellular location">
    <subcellularLocation>
        <location evidence="6">Cytoplasm</location>
    </subcellularLocation>
</comment>
<keyword evidence="5 6" id="KW-0949">S-adenosyl-L-methionine</keyword>
<dbReference type="Gene3D" id="3.40.1010.10">
    <property type="entry name" value="Cobalt-precorrin-4 Transmethylase, Domain 1"/>
    <property type="match status" value="1"/>
</dbReference>
<dbReference type="InterPro" id="IPR035996">
    <property type="entry name" value="4pyrrol_Methylase_sf"/>
</dbReference>
<dbReference type="HAMAP" id="MF_01877">
    <property type="entry name" value="16SrRNA_methyltr_I"/>
    <property type="match status" value="1"/>
</dbReference>
<gene>
    <name evidence="6 8" type="primary">rsmI</name>
    <name evidence="8" type="ORF">CXP39_02705</name>
</gene>
<evidence type="ECO:0000313" key="9">
    <source>
        <dbReference type="Proteomes" id="UP000233419"/>
    </source>
</evidence>
<keyword evidence="4 6" id="KW-0808">Transferase</keyword>
<dbReference type="NCBIfam" id="TIGR00096">
    <property type="entry name" value="16S rRNA (cytidine(1402)-2'-O)-methyltransferase"/>
    <property type="match status" value="1"/>
</dbReference>
<protein>
    <recommendedName>
        <fullName evidence="6">Ribosomal RNA small subunit methyltransferase I</fullName>
        <ecNumber evidence="6">2.1.1.198</ecNumber>
    </recommendedName>
    <alternativeName>
        <fullName evidence="6">16S rRNA 2'-O-ribose C1402 methyltransferase</fullName>
    </alternativeName>
    <alternativeName>
        <fullName evidence="6">rRNA (cytidine-2'-O-)-methyltransferase RsmI</fullName>
    </alternativeName>
</protein>
<dbReference type="GO" id="GO:0070677">
    <property type="term" value="F:rRNA (cytosine-2'-O-)-methyltransferase activity"/>
    <property type="evidence" value="ECO:0007669"/>
    <property type="project" value="UniProtKB-UniRule"/>
</dbReference>
<dbReference type="Proteomes" id="UP000233419">
    <property type="component" value="Chromosome"/>
</dbReference>
<dbReference type="EMBL" id="CP025257">
    <property type="protein sequence ID" value="AUF83695.1"/>
    <property type="molecule type" value="Genomic_DNA"/>
</dbReference>
<dbReference type="EC" id="2.1.1.198" evidence="6"/>
<keyword evidence="9" id="KW-1185">Reference proteome</keyword>
<sequence length="294" mass="33204">MKVQQTFKNNWPTIYLVGTPIGNLNDMSNRAIKILNEVDIIACEDTRNTQVLLKKFNIKKKLISLHMHNETERIKEINQALSDGKNIAIVSDAGAPVISDPGAAFINGINQTNTQFNVTAVNVGPAYIHAIVAAGFTNKQNYFHGFIEHKTEQTKKEELISIINKYNNEAIVSFYESVHRIKSTVALLVEILDKEQKILVARELTKINEEFIFGSTLEVAKFVASESFIEKGEFVIVVDQFSNCKTDLTDQELADEVASYLAKGFKLKQASEVVANLYNKKKNEVYKIYLDFYK</sequence>
<evidence type="ECO:0000259" key="7">
    <source>
        <dbReference type="Pfam" id="PF00590"/>
    </source>
</evidence>
<evidence type="ECO:0000313" key="8">
    <source>
        <dbReference type="EMBL" id="AUF83695.1"/>
    </source>
</evidence>
<evidence type="ECO:0000256" key="3">
    <source>
        <dbReference type="ARBA" id="ARBA00022603"/>
    </source>
</evidence>
<evidence type="ECO:0000256" key="6">
    <source>
        <dbReference type="HAMAP-Rule" id="MF_01877"/>
    </source>
</evidence>
<keyword evidence="3 6" id="KW-0489">Methyltransferase</keyword>
<dbReference type="CDD" id="cd11648">
    <property type="entry name" value="RsmI"/>
    <property type="match status" value="1"/>
</dbReference>
<dbReference type="Pfam" id="PF00590">
    <property type="entry name" value="TP_methylase"/>
    <property type="match status" value="1"/>
</dbReference>
<name>A0A2K9C9K0_9MOLU</name>
<dbReference type="RefSeq" id="WP_027047956.1">
    <property type="nucleotide sequence ID" value="NZ_CP025257.1"/>
</dbReference>
<dbReference type="InterPro" id="IPR014776">
    <property type="entry name" value="4pyrrole_Mease_sub2"/>
</dbReference>
<dbReference type="PIRSF" id="PIRSF005917">
    <property type="entry name" value="MTase_YraL"/>
    <property type="match status" value="1"/>
</dbReference>
<evidence type="ECO:0000256" key="2">
    <source>
        <dbReference type="ARBA" id="ARBA00022552"/>
    </source>
</evidence>
<dbReference type="PANTHER" id="PTHR46111:SF1">
    <property type="entry name" value="RIBOSOMAL RNA SMALL SUBUNIT METHYLTRANSFERASE I"/>
    <property type="match status" value="1"/>
</dbReference>
<dbReference type="Gene3D" id="3.30.950.10">
    <property type="entry name" value="Methyltransferase, Cobalt-precorrin-4 Transmethylase, Domain 2"/>
    <property type="match status" value="1"/>
</dbReference>
<evidence type="ECO:0000256" key="1">
    <source>
        <dbReference type="ARBA" id="ARBA00022490"/>
    </source>
</evidence>
<comment type="catalytic activity">
    <reaction evidence="6">
        <text>cytidine(1402) in 16S rRNA + S-adenosyl-L-methionine = 2'-O-methylcytidine(1402) in 16S rRNA + S-adenosyl-L-homocysteine + H(+)</text>
        <dbReference type="Rhea" id="RHEA:42924"/>
        <dbReference type="Rhea" id="RHEA-COMP:10285"/>
        <dbReference type="Rhea" id="RHEA-COMP:10286"/>
        <dbReference type="ChEBI" id="CHEBI:15378"/>
        <dbReference type="ChEBI" id="CHEBI:57856"/>
        <dbReference type="ChEBI" id="CHEBI:59789"/>
        <dbReference type="ChEBI" id="CHEBI:74495"/>
        <dbReference type="ChEBI" id="CHEBI:82748"/>
        <dbReference type="EC" id="2.1.1.198"/>
    </reaction>
</comment>
<dbReference type="AlphaFoldDB" id="A0A2K9C9K0"/>
<dbReference type="InterPro" id="IPR000878">
    <property type="entry name" value="4pyrrol_Mease"/>
</dbReference>
<evidence type="ECO:0000256" key="5">
    <source>
        <dbReference type="ARBA" id="ARBA00022691"/>
    </source>
</evidence>
<dbReference type="KEGG" id="msyr:CXP39_02705"/>
<dbReference type="InterPro" id="IPR008189">
    <property type="entry name" value="rRNA_ssu_MeTfrase_I"/>
</dbReference>
<dbReference type="SUPFAM" id="SSF53790">
    <property type="entry name" value="Tetrapyrrole methylase"/>
    <property type="match status" value="1"/>
</dbReference>
<dbReference type="PROSITE" id="PS01296">
    <property type="entry name" value="RSMI"/>
    <property type="match status" value="1"/>
</dbReference>